<dbReference type="AlphaFoldDB" id="A0A3P7S2C2"/>
<dbReference type="InterPro" id="IPR027417">
    <property type="entry name" value="P-loop_NTPase"/>
</dbReference>
<accession>A0A3P7S2C2</accession>
<feature type="region of interest" description="Disordered" evidence="5">
    <location>
        <begin position="94"/>
        <end position="186"/>
    </location>
</feature>
<evidence type="ECO:0000313" key="8">
    <source>
        <dbReference type="Proteomes" id="UP000278807"/>
    </source>
</evidence>
<dbReference type="InterPro" id="IPR001650">
    <property type="entry name" value="Helicase_C-like"/>
</dbReference>
<dbReference type="Gene3D" id="3.40.50.300">
    <property type="entry name" value="P-loop containing nucleotide triphosphate hydrolases"/>
    <property type="match status" value="1"/>
</dbReference>
<dbReference type="Pfam" id="PF00271">
    <property type="entry name" value="Helicase_C"/>
    <property type="match status" value="1"/>
</dbReference>
<reference evidence="7 8" key="1">
    <citation type="submission" date="2018-11" db="EMBL/GenBank/DDBJ databases">
        <authorList>
            <consortium name="Pathogen Informatics"/>
        </authorList>
    </citation>
    <scope>NUCLEOTIDE SEQUENCE [LARGE SCALE GENOMIC DNA]</scope>
</reference>
<dbReference type="InterPro" id="IPR050079">
    <property type="entry name" value="DEAD_box_RNA_helicase"/>
</dbReference>
<keyword evidence="4" id="KW-0067">ATP-binding</keyword>
<sequence>MVTTDVWARGIDVQTVGLVVNYDLPQTAAVYLHRIGRSGRFGRRGLAISFVGGHSSNGDIKHLGTIAKTYSITIGPVPANLGDLTNLYTSNPLSQVSSTQAKKEDDYGVEDLSRHSENSKKKNRKKKTKKQATVELEKQPTKPAPELNLREGGISASKKRKLKLKKNKRRRQKLTAKKRVGESMTT</sequence>
<dbReference type="EMBL" id="UZAE01005118">
    <property type="protein sequence ID" value="VDO01506.1"/>
    <property type="molecule type" value="Genomic_DNA"/>
</dbReference>
<feature type="compositionally biased region" description="Basic residues" evidence="5">
    <location>
        <begin position="157"/>
        <end position="178"/>
    </location>
</feature>
<keyword evidence="1" id="KW-0547">Nucleotide-binding</keyword>
<dbReference type="OrthoDB" id="10265785at2759"/>
<evidence type="ECO:0000256" key="2">
    <source>
        <dbReference type="ARBA" id="ARBA00022801"/>
    </source>
</evidence>
<evidence type="ECO:0000256" key="4">
    <source>
        <dbReference type="ARBA" id="ARBA00022840"/>
    </source>
</evidence>
<keyword evidence="2" id="KW-0378">Hydrolase</keyword>
<dbReference type="PANTHER" id="PTHR47959:SF1">
    <property type="entry name" value="ATP-DEPENDENT RNA HELICASE DBPA"/>
    <property type="match status" value="1"/>
</dbReference>
<dbReference type="Proteomes" id="UP000278807">
    <property type="component" value="Unassembled WGS sequence"/>
</dbReference>
<name>A0A3P7S2C2_RODNA</name>
<keyword evidence="3" id="KW-0347">Helicase</keyword>
<dbReference type="PANTHER" id="PTHR47959">
    <property type="entry name" value="ATP-DEPENDENT RNA HELICASE RHLE-RELATED"/>
    <property type="match status" value="1"/>
</dbReference>
<evidence type="ECO:0000259" key="6">
    <source>
        <dbReference type="PROSITE" id="PS51194"/>
    </source>
</evidence>
<evidence type="ECO:0000256" key="1">
    <source>
        <dbReference type="ARBA" id="ARBA00022741"/>
    </source>
</evidence>
<organism evidence="7 8">
    <name type="scientific">Rodentolepis nana</name>
    <name type="common">Dwarf tapeworm</name>
    <name type="synonym">Hymenolepis nana</name>
    <dbReference type="NCBI Taxonomy" id="102285"/>
    <lineage>
        <taxon>Eukaryota</taxon>
        <taxon>Metazoa</taxon>
        <taxon>Spiralia</taxon>
        <taxon>Lophotrochozoa</taxon>
        <taxon>Platyhelminthes</taxon>
        <taxon>Cestoda</taxon>
        <taxon>Eucestoda</taxon>
        <taxon>Cyclophyllidea</taxon>
        <taxon>Hymenolepididae</taxon>
        <taxon>Rodentolepis</taxon>
    </lineage>
</organism>
<evidence type="ECO:0000256" key="3">
    <source>
        <dbReference type="ARBA" id="ARBA00022806"/>
    </source>
</evidence>
<feature type="compositionally biased region" description="Basic residues" evidence="5">
    <location>
        <begin position="121"/>
        <end position="130"/>
    </location>
</feature>
<feature type="domain" description="Helicase C-terminal" evidence="6">
    <location>
        <begin position="1"/>
        <end position="85"/>
    </location>
</feature>
<keyword evidence="8" id="KW-1185">Reference proteome</keyword>
<dbReference type="PROSITE" id="PS51194">
    <property type="entry name" value="HELICASE_CTER"/>
    <property type="match status" value="1"/>
</dbReference>
<gene>
    <name evidence="7" type="ORF">HNAJ_LOCUS5646</name>
</gene>
<evidence type="ECO:0000256" key="5">
    <source>
        <dbReference type="SAM" id="MobiDB-lite"/>
    </source>
</evidence>
<dbReference type="GO" id="GO:0016787">
    <property type="term" value="F:hydrolase activity"/>
    <property type="evidence" value="ECO:0007669"/>
    <property type="project" value="UniProtKB-KW"/>
</dbReference>
<dbReference type="GO" id="GO:0005524">
    <property type="term" value="F:ATP binding"/>
    <property type="evidence" value="ECO:0007669"/>
    <property type="project" value="UniProtKB-KW"/>
</dbReference>
<protein>
    <recommendedName>
        <fullName evidence="6">Helicase C-terminal domain-containing protein</fullName>
    </recommendedName>
</protein>
<dbReference type="GO" id="GO:0005829">
    <property type="term" value="C:cytosol"/>
    <property type="evidence" value="ECO:0007669"/>
    <property type="project" value="TreeGrafter"/>
</dbReference>
<proteinExistence type="predicted"/>
<feature type="compositionally biased region" description="Basic and acidic residues" evidence="5">
    <location>
        <begin position="101"/>
        <end position="120"/>
    </location>
</feature>
<dbReference type="SUPFAM" id="SSF52540">
    <property type="entry name" value="P-loop containing nucleoside triphosphate hydrolases"/>
    <property type="match status" value="1"/>
</dbReference>
<evidence type="ECO:0000313" key="7">
    <source>
        <dbReference type="EMBL" id="VDO01506.1"/>
    </source>
</evidence>
<dbReference type="GO" id="GO:0003724">
    <property type="term" value="F:RNA helicase activity"/>
    <property type="evidence" value="ECO:0007669"/>
    <property type="project" value="TreeGrafter"/>
</dbReference>